<dbReference type="PROSITE" id="PS51212">
    <property type="entry name" value="WSC"/>
    <property type="match status" value="1"/>
</dbReference>
<evidence type="ECO:0000256" key="1">
    <source>
        <dbReference type="SAM" id="MobiDB-lite"/>
    </source>
</evidence>
<keyword evidence="2" id="KW-0732">Signal</keyword>
<evidence type="ECO:0000313" key="4">
    <source>
        <dbReference type="EMBL" id="KAK4083616.1"/>
    </source>
</evidence>
<feature type="region of interest" description="Disordered" evidence="1">
    <location>
        <begin position="125"/>
        <end position="323"/>
    </location>
</feature>
<dbReference type="EMBL" id="JAWRVG010000003">
    <property type="protein sequence ID" value="KAK4083616.1"/>
    <property type="molecule type" value="Genomic_DNA"/>
</dbReference>
<protein>
    <recommendedName>
        <fullName evidence="3">WSC domain-containing protein</fullName>
    </recommendedName>
</protein>
<feature type="compositionally biased region" description="Polar residues" evidence="1">
    <location>
        <begin position="132"/>
        <end position="163"/>
    </location>
</feature>
<evidence type="ECO:0000313" key="5">
    <source>
        <dbReference type="Proteomes" id="UP001273209"/>
    </source>
</evidence>
<comment type="caution">
    <text evidence="4">The sequence shown here is derived from an EMBL/GenBank/DDBJ whole genome shotgun (WGS) entry which is preliminary data.</text>
</comment>
<feature type="compositionally biased region" description="Polar residues" evidence="1">
    <location>
        <begin position="249"/>
        <end position="270"/>
    </location>
</feature>
<feature type="compositionally biased region" description="Polar residues" evidence="1">
    <location>
        <begin position="188"/>
        <end position="219"/>
    </location>
</feature>
<evidence type="ECO:0000256" key="2">
    <source>
        <dbReference type="SAM" id="SignalP"/>
    </source>
</evidence>
<evidence type="ECO:0000259" key="3">
    <source>
        <dbReference type="PROSITE" id="PS51212"/>
    </source>
</evidence>
<feature type="signal peptide" evidence="2">
    <location>
        <begin position="1"/>
        <end position="17"/>
    </location>
</feature>
<gene>
    <name evidence="4" type="ORF">Triagg1_1278</name>
</gene>
<name>A0AAE1M2X8_9HYPO</name>
<dbReference type="Proteomes" id="UP001273209">
    <property type="component" value="Unassembled WGS sequence"/>
</dbReference>
<dbReference type="AlphaFoldDB" id="A0AAE1M2X8"/>
<keyword evidence="5" id="KW-1185">Reference proteome</keyword>
<feature type="domain" description="WSC" evidence="3">
    <location>
        <begin position="25"/>
        <end position="120"/>
    </location>
</feature>
<sequence length="342" mass="34649">MRGILLLVLAGVARVIGQVTHNTGEFSYQGCSSIDPACFGEPVGIPNGPLTPETCQLACRGHQFAALLPDCCRCGDDPNGVHPTDEAKCDYPCMGDSTRGMCGSICPENSPVVANVYTRVTPSQGPAYGEPTSIQSSVAAAETPCSSADASSVEEPQQPSQRITPEGPAPEAPSFGNPASGNPAATVVPTSGSPVTQATQESPCATPSISGISTPSQGPLTPPGNAPEAKTYSDPKQQVPDATPASNPPGYSSDCQPSQPDSYSEGQGSEATPGGYTAADNCQPAGSPALSPVVSESTLWPFPSKKPEGDPPSHVPASDSPCGVIPPLSSIGGFILLAAMIM</sequence>
<feature type="chain" id="PRO_5041948368" description="WSC domain-containing protein" evidence="2">
    <location>
        <begin position="18"/>
        <end position="342"/>
    </location>
</feature>
<proteinExistence type="predicted"/>
<dbReference type="GeneID" id="87915235"/>
<dbReference type="RefSeq" id="XP_062759617.1">
    <property type="nucleotide sequence ID" value="XM_062895330.1"/>
</dbReference>
<dbReference type="InterPro" id="IPR002889">
    <property type="entry name" value="WSC_carb-bd"/>
</dbReference>
<accession>A0AAE1M2X8</accession>
<dbReference type="Pfam" id="PF01822">
    <property type="entry name" value="WSC"/>
    <property type="match status" value="1"/>
</dbReference>
<organism evidence="4 5">
    <name type="scientific">Trichoderma aggressivum f. europaeum</name>
    <dbReference type="NCBI Taxonomy" id="173218"/>
    <lineage>
        <taxon>Eukaryota</taxon>
        <taxon>Fungi</taxon>
        <taxon>Dikarya</taxon>
        <taxon>Ascomycota</taxon>
        <taxon>Pezizomycotina</taxon>
        <taxon>Sordariomycetes</taxon>
        <taxon>Hypocreomycetidae</taxon>
        <taxon>Hypocreales</taxon>
        <taxon>Hypocreaceae</taxon>
        <taxon>Trichoderma</taxon>
    </lineage>
</organism>
<reference evidence="4" key="1">
    <citation type="submission" date="2023-11" db="EMBL/GenBank/DDBJ databases">
        <title>The genome sequences of three competitors of mushroom-forming fungi.</title>
        <authorList>
            <person name="Beijen E."/>
            <person name="Ohm R.A."/>
        </authorList>
    </citation>
    <scope>NUCLEOTIDE SEQUENCE</scope>
    <source>
        <strain evidence="4">CBS 100526</strain>
    </source>
</reference>